<proteinExistence type="predicted"/>
<dbReference type="EC" id="6.1.1.6" evidence="1 8"/>
<dbReference type="SUPFAM" id="SSF55681">
    <property type="entry name" value="Class II aaRS and biotin synthetases"/>
    <property type="match status" value="1"/>
</dbReference>
<protein>
    <recommendedName>
        <fullName evidence="1 8">Lysine--tRNA ligase</fullName>
        <ecNumber evidence="1 8">6.1.1.6</ecNumber>
    </recommendedName>
</protein>
<name>A0A1F4VIV5_UNCKA</name>
<dbReference type="GO" id="GO:0005524">
    <property type="term" value="F:ATP binding"/>
    <property type="evidence" value="ECO:0007669"/>
    <property type="project" value="UniProtKB-KW"/>
</dbReference>
<keyword evidence="4" id="KW-0547">Nucleotide-binding</keyword>
<keyword evidence="2 10" id="KW-0436">Ligase</keyword>
<dbReference type="CDD" id="cd04322">
    <property type="entry name" value="LysRS_N"/>
    <property type="match status" value="1"/>
</dbReference>
<keyword evidence="5" id="KW-0067">ATP-binding</keyword>
<dbReference type="GO" id="GO:0006430">
    <property type="term" value="P:lysyl-tRNA aminoacylation"/>
    <property type="evidence" value="ECO:0007669"/>
    <property type="project" value="InterPro"/>
</dbReference>
<gene>
    <name evidence="10" type="ORF">A3H26_00450</name>
</gene>
<dbReference type="InterPro" id="IPR002313">
    <property type="entry name" value="Lys-tRNA-ligase_II"/>
</dbReference>
<dbReference type="PANTHER" id="PTHR42918:SF15">
    <property type="entry name" value="LYSINE--TRNA LIGASE, CHLOROPLASTIC_MITOCHONDRIAL"/>
    <property type="match status" value="1"/>
</dbReference>
<evidence type="ECO:0000256" key="1">
    <source>
        <dbReference type="ARBA" id="ARBA00013166"/>
    </source>
</evidence>
<keyword evidence="3 8" id="KW-0479">Metal-binding</keyword>
<evidence type="ECO:0000256" key="8">
    <source>
        <dbReference type="RuleBase" id="RU000336"/>
    </source>
</evidence>
<feature type="domain" description="Aminoacyl-transfer RNA synthetases class-II family profile" evidence="9">
    <location>
        <begin position="184"/>
        <end position="482"/>
    </location>
</feature>
<evidence type="ECO:0000313" key="10">
    <source>
        <dbReference type="EMBL" id="OGC56683.1"/>
    </source>
</evidence>
<keyword evidence="8" id="KW-0460">Magnesium</keyword>
<dbReference type="Proteomes" id="UP000177763">
    <property type="component" value="Unassembled WGS sequence"/>
</dbReference>
<dbReference type="Gene3D" id="3.30.930.10">
    <property type="entry name" value="Bira Bifunctional Protein, Domain 2"/>
    <property type="match status" value="1"/>
</dbReference>
<dbReference type="AlphaFoldDB" id="A0A1F4VIV5"/>
<evidence type="ECO:0000259" key="9">
    <source>
        <dbReference type="PROSITE" id="PS50862"/>
    </source>
</evidence>
<reference evidence="10 11" key="1">
    <citation type="journal article" date="2016" name="Nat. Commun.">
        <title>Thousands of microbial genomes shed light on interconnected biogeochemical processes in an aquifer system.</title>
        <authorList>
            <person name="Anantharaman K."/>
            <person name="Brown C.T."/>
            <person name="Hug L.A."/>
            <person name="Sharon I."/>
            <person name="Castelle C.J."/>
            <person name="Probst A.J."/>
            <person name="Thomas B.C."/>
            <person name="Singh A."/>
            <person name="Wilkins M.J."/>
            <person name="Karaoz U."/>
            <person name="Brodie E.L."/>
            <person name="Williams K.H."/>
            <person name="Hubbard S.S."/>
            <person name="Banfield J.F."/>
        </authorList>
    </citation>
    <scope>NUCLEOTIDE SEQUENCE [LARGE SCALE GENOMIC DNA]</scope>
</reference>
<dbReference type="EMBL" id="MEVN01000032">
    <property type="protein sequence ID" value="OGC56683.1"/>
    <property type="molecule type" value="Genomic_DNA"/>
</dbReference>
<dbReference type="Pfam" id="PF00152">
    <property type="entry name" value="tRNA-synt_2"/>
    <property type="match status" value="1"/>
</dbReference>
<dbReference type="NCBIfam" id="TIGR00499">
    <property type="entry name" value="lysS_bact"/>
    <property type="match status" value="1"/>
</dbReference>
<dbReference type="GO" id="GO:0004824">
    <property type="term" value="F:lysine-tRNA ligase activity"/>
    <property type="evidence" value="ECO:0007669"/>
    <property type="project" value="UniProtKB-EC"/>
</dbReference>
<dbReference type="GO" id="GO:0046872">
    <property type="term" value="F:metal ion binding"/>
    <property type="evidence" value="ECO:0007669"/>
    <property type="project" value="UniProtKB-KW"/>
</dbReference>
<dbReference type="Gene3D" id="2.40.50.140">
    <property type="entry name" value="Nucleic acid-binding proteins"/>
    <property type="match status" value="1"/>
</dbReference>
<organism evidence="10 11">
    <name type="scientific">candidate division WWE3 bacterium RIFCSPLOWO2_12_FULL_36_10</name>
    <dbReference type="NCBI Taxonomy" id="1802630"/>
    <lineage>
        <taxon>Bacteria</taxon>
        <taxon>Katanobacteria</taxon>
    </lineage>
</organism>
<dbReference type="STRING" id="1802630.A3H26_00450"/>
<comment type="cofactor">
    <cofactor evidence="8">
        <name>Mg(2+)</name>
        <dbReference type="ChEBI" id="CHEBI:18420"/>
    </cofactor>
    <text evidence="8">Binds 3 Mg(2+) ions per subunit.</text>
</comment>
<dbReference type="SUPFAM" id="SSF50249">
    <property type="entry name" value="Nucleic acid-binding proteins"/>
    <property type="match status" value="1"/>
</dbReference>
<dbReference type="InterPro" id="IPR045864">
    <property type="entry name" value="aa-tRNA-synth_II/BPL/LPL"/>
</dbReference>
<dbReference type="InterPro" id="IPR006195">
    <property type="entry name" value="aa-tRNA-synth_II"/>
</dbReference>
<comment type="catalytic activity">
    <reaction evidence="7 8">
        <text>tRNA(Lys) + L-lysine + ATP = L-lysyl-tRNA(Lys) + AMP + diphosphate</text>
        <dbReference type="Rhea" id="RHEA:20792"/>
        <dbReference type="Rhea" id="RHEA-COMP:9696"/>
        <dbReference type="Rhea" id="RHEA-COMP:9697"/>
        <dbReference type="ChEBI" id="CHEBI:30616"/>
        <dbReference type="ChEBI" id="CHEBI:32551"/>
        <dbReference type="ChEBI" id="CHEBI:33019"/>
        <dbReference type="ChEBI" id="CHEBI:78442"/>
        <dbReference type="ChEBI" id="CHEBI:78529"/>
        <dbReference type="ChEBI" id="CHEBI:456215"/>
        <dbReference type="EC" id="6.1.1.6"/>
    </reaction>
</comment>
<dbReference type="PRINTS" id="PR00982">
    <property type="entry name" value="TRNASYNTHLYS"/>
</dbReference>
<dbReference type="InterPro" id="IPR012340">
    <property type="entry name" value="NA-bd_OB-fold"/>
</dbReference>
<dbReference type="NCBIfam" id="NF001756">
    <property type="entry name" value="PRK00484.1"/>
    <property type="match status" value="1"/>
</dbReference>
<dbReference type="PROSITE" id="PS50862">
    <property type="entry name" value="AA_TRNA_LIGASE_II"/>
    <property type="match status" value="1"/>
</dbReference>
<evidence type="ECO:0000256" key="3">
    <source>
        <dbReference type="ARBA" id="ARBA00022723"/>
    </source>
</evidence>
<evidence type="ECO:0000256" key="4">
    <source>
        <dbReference type="ARBA" id="ARBA00022741"/>
    </source>
</evidence>
<dbReference type="GO" id="GO:0000049">
    <property type="term" value="F:tRNA binding"/>
    <property type="evidence" value="ECO:0007669"/>
    <property type="project" value="TreeGrafter"/>
</dbReference>
<dbReference type="PANTHER" id="PTHR42918">
    <property type="entry name" value="LYSYL-TRNA SYNTHETASE"/>
    <property type="match status" value="1"/>
</dbReference>
<evidence type="ECO:0000256" key="5">
    <source>
        <dbReference type="ARBA" id="ARBA00022840"/>
    </source>
</evidence>
<dbReference type="InterPro" id="IPR018149">
    <property type="entry name" value="Lys-tRNA-synth_II_C"/>
</dbReference>
<evidence type="ECO:0000256" key="7">
    <source>
        <dbReference type="ARBA" id="ARBA00048573"/>
    </source>
</evidence>
<dbReference type="InterPro" id="IPR004364">
    <property type="entry name" value="Aa-tRNA-synt_II"/>
</dbReference>
<evidence type="ECO:0000256" key="6">
    <source>
        <dbReference type="ARBA" id="ARBA00023146"/>
    </source>
</evidence>
<dbReference type="InterPro" id="IPR044136">
    <property type="entry name" value="Lys-tRNA-ligase_II_N"/>
</dbReference>
<dbReference type="InterPro" id="IPR004365">
    <property type="entry name" value="NA-bd_OB_tRNA"/>
</dbReference>
<accession>A0A1F4VIV5</accession>
<dbReference type="Pfam" id="PF01336">
    <property type="entry name" value="tRNA_anti-codon"/>
    <property type="match status" value="1"/>
</dbReference>
<sequence>MATLQELRNSRLNKLEKLKELGINPYPAKSFKDINNSEILQNFEKLEGKDAVISGRIVSLRRHGKLVFMDLKDSTGKIQLFIKEDRIKKANHKSSELDFEDLELLDTGDFAEGFGKVIKTQTGEISVGVETLRILGKSIRPMPDSWDGLKDKEVRLRRRYLDTSMNGEVYDRFVRRAKFWETHREFFKENGFLEMNIPVLEQTPGGADAKPFVTHMDAIDQDLYLRISQELYLKRLIGGGYPKVFEIGPRFRNEGLSDEHLPEHMAMEFYWAYANWEEGMEFVKKLFERIFDNVYEGRRTFKIRGFDVDFSKGWKVIDFAEVMKEKFDIDVFKTSVSEIEKVCEERGMRNVSDKNLHRSVDNLWKELRKTVAGPTFLINHPKYLSPLAKANAESPHITERFQPIIAGSELGNGWSEINDPQDQLERFKEQQGLRELGDDEAQWLDIDYVEMLEYGMPPTFGYGHSERIFWFLEDVSAREGVPFPQLKHELDETTKEIYGL</sequence>
<keyword evidence="6" id="KW-0030">Aminoacyl-tRNA synthetase</keyword>
<evidence type="ECO:0000313" key="11">
    <source>
        <dbReference type="Proteomes" id="UP000177763"/>
    </source>
</evidence>
<evidence type="ECO:0000256" key="2">
    <source>
        <dbReference type="ARBA" id="ARBA00022598"/>
    </source>
</evidence>
<dbReference type="GO" id="GO:0005829">
    <property type="term" value="C:cytosol"/>
    <property type="evidence" value="ECO:0007669"/>
    <property type="project" value="TreeGrafter"/>
</dbReference>
<comment type="caution">
    <text evidence="10">The sequence shown here is derived from an EMBL/GenBank/DDBJ whole genome shotgun (WGS) entry which is preliminary data.</text>
</comment>